<dbReference type="OrthoDB" id="5673at2759"/>
<evidence type="ECO:0000256" key="2">
    <source>
        <dbReference type="ARBA" id="ARBA00008231"/>
    </source>
</evidence>
<dbReference type="EMBL" id="DS235107">
    <property type="protein sequence ID" value="EEB12033.1"/>
    <property type="molecule type" value="Genomic_DNA"/>
</dbReference>
<keyword evidence="3" id="KW-0809">Transit peptide</keyword>
<comment type="subcellular location">
    <subcellularLocation>
        <location evidence="1">Mitochondrion</location>
    </subcellularLocation>
</comment>
<evidence type="ECO:0000313" key="8">
    <source>
        <dbReference type="Proteomes" id="UP000009046"/>
    </source>
</evidence>
<dbReference type="PANTHER" id="PTHR21013">
    <property type="entry name" value="ATP SYNTHASE MITOCHONDRIAL F1 COMPLEX ASSEMBLY FACTOR 2/ATP12 PROTEIN, MITOCHONDRIAL PRECURSOR"/>
    <property type="match status" value="1"/>
</dbReference>
<evidence type="ECO:0000256" key="5">
    <source>
        <dbReference type="ARBA" id="ARBA00023186"/>
    </source>
</evidence>
<dbReference type="CTD" id="8236422"/>
<reference evidence="6" key="2">
    <citation type="submission" date="2007-04" db="EMBL/GenBank/DDBJ databases">
        <title>The genome of the human body louse.</title>
        <authorList>
            <consortium name="The Human Body Louse Genome Consortium"/>
            <person name="Kirkness E."/>
            <person name="Walenz B."/>
            <person name="Hass B."/>
            <person name="Bruggner R."/>
            <person name="Strausberg R."/>
        </authorList>
    </citation>
    <scope>NUCLEOTIDE SEQUENCE</scope>
    <source>
        <strain evidence="6">USDA</strain>
    </source>
</reference>
<evidence type="ECO:0000256" key="1">
    <source>
        <dbReference type="ARBA" id="ARBA00004173"/>
    </source>
</evidence>
<dbReference type="EMBL" id="AAZO01001759">
    <property type="status" value="NOT_ANNOTATED_CDS"/>
    <property type="molecule type" value="Genomic_DNA"/>
</dbReference>
<dbReference type="GO" id="GO:0033615">
    <property type="term" value="P:mitochondrial proton-transporting ATP synthase complex assembly"/>
    <property type="evidence" value="ECO:0007669"/>
    <property type="project" value="TreeGrafter"/>
</dbReference>
<dbReference type="HOGENOM" id="CLU_047893_2_0_1"/>
<dbReference type="RefSeq" id="XP_002424771.1">
    <property type="nucleotide sequence ID" value="XM_002424726.1"/>
</dbReference>
<dbReference type="KEGG" id="phu:Phum_PHUM150850"/>
<dbReference type="AlphaFoldDB" id="E0VF77"/>
<dbReference type="VEuPathDB" id="VectorBase:PHUM150850"/>
<dbReference type="InterPro" id="IPR023335">
    <property type="entry name" value="ATP12_ortho_dom_sf"/>
</dbReference>
<reference evidence="6" key="1">
    <citation type="submission" date="2007-04" db="EMBL/GenBank/DDBJ databases">
        <title>Annotation of Pediculus humanus corporis strain USDA.</title>
        <authorList>
            <person name="Kirkness E."/>
            <person name="Hannick L."/>
            <person name="Hass B."/>
            <person name="Bruggner R."/>
            <person name="Lawson D."/>
            <person name="Bidwell S."/>
            <person name="Joardar V."/>
            <person name="Caler E."/>
            <person name="Walenz B."/>
            <person name="Inman J."/>
            <person name="Schobel S."/>
            <person name="Galinsky K."/>
            <person name="Amedeo P."/>
            <person name="Strausberg R."/>
        </authorList>
    </citation>
    <scope>NUCLEOTIDE SEQUENCE</scope>
    <source>
        <strain evidence="6">USDA</strain>
    </source>
</reference>
<dbReference type="eggNOG" id="KOG3015">
    <property type="taxonomic scope" value="Eukaryota"/>
</dbReference>
<accession>E0VF77</accession>
<dbReference type="EnsemblMetazoa" id="PHUM150850-RA">
    <property type="protein sequence ID" value="PHUM150850-PA"/>
    <property type="gene ID" value="PHUM150850"/>
</dbReference>
<dbReference type="InterPro" id="IPR011419">
    <property type="entry name" value="ATP12_ATP_synth-F1-assembly"/>
</dbReference>
<evidence type="ECO:0000313" key="6">
    <source>
        <dbReference type="EMBL" id="EEB12033.1"/>
    </source>
</evidence>
<evidence type="ECO:0000313" key="7">
    <source>
        <dbReference type="EnsemblMetazoa" id="PHUM150850-PA"/>
    </source>
</evidence>
<dbReference type="InterPro" id="IPR042272">
    <property type="entry name" value="ATP12_ATP_synth-F1-assembly_N"/>
</dbReference>
<dbReference type="PANTHER" id="PTHR21013:SF10">
    <property type="entry name" value="ATP SYNTHASE MITOCHONDRIAL F1 COMPLEX ASSEMBLY FACTOR 2"/>
    <property type="match status" value="1"/>
</dbReference>
<dbReference type="FunCoup" id="E0VF77">
    <property type="interactions" value="1637"/>
</dbReference>
<dbReference type="Proteomes" id="UP000009046">
    <property type="component" value="Unassembled WGS sequence"/>
</dbReference>
<reference evidence="7" key="3">
    <citation type="submission" date="2021-02" db="UniProtKB">
        <authorList>
            <consortium name="EnsemblMetazoa"/>
        </authorList>
    </citation>
    <scope>IDENTIFICATION</scope>
    <source>
        <strain evidence="7">USDA</strain>
    </source>
</reference>
<keyword evidence="5" id="KW-0143">Chaperone</keyword>
<sequence length="239" mass="27632">MTNILFNEGKYEVTLDQRKLKTPKGKLFYVESEPLALAVAAEWDRQKTNIVPSSMHLTGLCYTVLDNPNKFTKEEIVNNIIKYLDTDTILYTSGEEDELYDLQLKEWQPILNWFCKKFDISIESSKDISGPKISMEAKDVLRKYLLSYNLWAVHGFIFTIEALKSVILGITCAERYISVEKAVYLSRLEEEYQVGKRWGRIEWSHELNQQDTQARVAAGILFIYVNSSSNLIKNKAQII</sequence>
<organism>
    <name type="scientific">Pediculus humanus subsp. corporis</name>
    <name type="common">Body louse</name>
    <dbReference type="NCBI Taxonomy" id="121224"/>
    <lineage>
        <taxon>Eukaryota</taxon>
        <taxon>Metazoa</taxon>
        <taxon>Ecdysozoa</taxon>
        <taxon>Arthropoda</taxon>
        <taxon>Hexapoda</taxon>
        <taxon>Insecta</taxon>
        <taxon>Pterygota</taxon>
        <taxon>Neoptera</taxon>
        <taxon>Paraneoptera</taxon>
        <taxon>Psocodea</taxon>
        <taxon>Troctomorpha</taxon>
        <taxon>Phthiraptera</taxon>
        <taxon>Anoplura</taxon>
        <taxon>Pediculidae</taxon>
        <taxon>Pediculus</taxon>
    </lineage>
</organism>
<dbReference type="InParanoid" id="E0VF77"/>
<dbReference type="Gene3D" id="1.10.3580.10">
    <property type="entry name" value="ATP12 ATPase"/>
    <property type="match status" value="1"/>
</dbReference>
<dbReference type="Pfam" id="PF07542">
    <property type="entry name" value="ATP12"/>
    <property type="match status" value="1"/>
</dbReference>
<gene>
    <name evidence="7" type="primary">8236422</name>
    <name evidence="6" type="ORF">Phum_PHUM150850</name>
</gene>
<name>E0VF77_PEDHC</name>
<comment type="similarity">
    <text evidence="2">Belongs to the ATP12 family.</text>
</comment>
<evidence type="ECO:0000256" key="3">
    <source>
        <dbReference type="ARBA" id="ARBA00022946"/>
    </source>
</evidence>
<dbReference type="OMA" id="WDPVLHW"/>
<protein>
    <submittedName>
        <fullName evidence="6">ATP synthase mitochondrial F1 complex assembly factor 2, putative</fullName>
    </submittedName>
</protein>
<keyword evidence="4" id="KW-0496">Mitochondrion</keyword>
<dbReference type="SUPFAM" id="SSF160909">
    <property type="entry name" value="ATP12-like"/>
    <property type="match status" value="1"/>
</dbReference>
<dbReference type="STRING" id="121224.E0VF77"/>
<evidence type="ECO:0000256" key="4">
    <source>
        <dbReference type="ARBA" id="ARBA00023128"/>
    </source>
</evidence>
<proteinExistence type="inferred from homology"/>
<dbReference type="GO" id="GO:0005739">
    <property type="term" value="C:mitochondrion"/>
    <property type="evidence" value="ECO:0007669"/>
    <property type="project" value="UniProtKB-SubCell"/>
</dbReference>
<dbReference type="Gene3D" id="3.30.2180.10">
    <property type="entry name" value="ATP12-like"/>
    <property type="match status" value="1"/>
</dbReference>
<dbReference type="GeneID" id="8236422"/>
<keyword evidence="8" id="KW-1185">Reference proteome</keyword>